<gene>
    <name evidence="1" type="ORF">KY084_01945</name>
</gene>
<dbReference type="RefSeq" id="WP_219236718.1">
    <property type="nucleotide sequence ID" value="NZ_JAHWZX010000001.1"/>
</dbReference>
<evidence type="ECO:0000313" key="2">
    <source>
        <dbReference type="Proteomes" id="UP001197214"/>
    </source>
</evidence>
<dbReference type="InterPro" id="IPR052996">
    <property type="entry name" value="Carb_Metab_Mutarotase"/>
</dbReference>
<keyword evidence="2" id="KW-1185">Reference proteome</keyword>
<sequence length="121" mass="13649">MTRRVCLALDLVDDADLIAEYERWHRVGNTPPEIIRSIREAGIENMEIFRAGDRMVMVMDVNERFDPAAKTAADAANPHVAAWEARMRQFQRAIPAAAPGGGWTEMARIFRLIDHDETGSQ</sequence>
<dbReference type="Proteomes" id="UP001197214">
    <property type="component" value="Unassembled WGS sequence"/>
</dbReference>
<accession>A0ABS6XHG3</accession>
<dbReference type="InterPro" id="IPR008000">
    <property type="entry name" value="Rham/fucose_mutarotase"/>
</dbReference>
<evidence type="ECO:0000313" key="1">
    <source>
        <dbReference type="EMBL" id="MBW4329636.1"/>
    </source>
</evidence>
<dbReference type="PANTHER" id="PTHR43239:SF1">
    <property type="entry name" value="UPF0734 PROTEIN DDB_G0273871_DDB_G0273177"/>
    <property type="match status" value="1"/>
</dbReference>
<name>A0ABS6XHG3_9SPHN</name>
<dbReference type="Pfam" id="PF05336">
    <property type="entry name" value="rhaM"/>
    <property type="match status" value="1"/>
</dbReference>
<organism evidence="1 2">
    <name type="scientific">Stakelama flava</name>
    <dbReference type="NCBI Taxonomy" id="2860338"/>
    <lineage>
        <taxon>Bacteria</taxon>
        <taxon>Pseudomonadati</taxon>
        <taxon>Pseudomonadota</taxon>
        <taxon>Alphaproteobacteria</taxon>
        <taxon>Sphingomonadales</taxon>
        <taxon>Sphingomonadaceae</taxon>
        <taxon>Stakelama</taxon>
    </lineage>
</organism>
<dbReference type="EMBL" id="JAHWZX010000001">
    <property type="protein sequence ID" value="MBW4329636.1"/>
    <property type="molecule type" value="Genomic_DNA"/>
</dbReference>
<reference evidence="1 2" key="1">
    <citation type="submission" date="2021-07" db="EMBL/GenBank/DDBJ databases">
        <title>Stakelama flava sp. nov., a novel endophytic bacterium isolated from branch of Kandelia candel.</title>
        <authorList>
            <person name="Tuo L."/>
        </authorList>
    </citation>
    <scope>NUCLEOTIDE SEQUENCE [LARGE SCALE GENOMIC DNA]</scope>
    <source>
        <strain evidence="1 2">CBK3Z-3</strain>
    </source>
</reference>
<protein>
    <submittedName>
        <fullName evidence="1">L-rhamnose mutarotase</fullName>
    </submittedName>
</protein>
<comment type="caution">
    <text evidence="1">The sequence shown here is derived from an EMBL/GenBank/DDBJ whole genome shotgun (WGS) entry which is preliminary data.</text>
</comment>
<dbReference type="PANTHER" id="PTHR43239">
    <property type="entry name" value="UPF0734 PROTEIN DDB_G0273871/DDB_G0273177"/>
    <property type="match status" value="1"/>
</dbReference>
<proteinExistence type="predicted"/>